<comment type="caution">
    <text evidence="11">The sequence shown here is derived from an EMBL/GenBank/DDBJ whole genome shotgun (WGS) entry which is preliminary data.</text>
</comment>
<dbReference type="PANTHER" id="PTHR11557">
    <property type="entry name" value="PORPHOBILINOGEN DEAMINASE"/>
    <property type="match status" value="1"/>
</dbReference>
<dbReference type="EMBL" id="JARXIC010000009">
    <property type="protein sequence ID" value="MDQ8194271.1"/>
    <property type="molecule type" value="Genomic_DNA"/>
</dbReference>
<organism evidence="11 12">
    <name type="scientific">Thalassobacterium sedimentorum</name>
    <dbReference type="NCBI Taxonomy" id="3041258"/>
    <lineage>
        <taxon>Bacteria</taxon>
        <taxon>Pseudomonadati</taxon>
        <taxon>Verrucomicrobiota</taxon>
        <taxon>Opitutia</taxon>
        <taxon>Puniceicoccales</taxon>
        <taxon>Coraliomargaritaceae</taxon>
        <taxon>Thalassobacterium</taxon>
    </lineage>
</organism>
<dbReference type="NCBIfam" id="TIGR00212">
    <property type="entry name" value="hemC"/>
    <property type="match status" value="1"/>
</dbReference>
<name>A0ABU1AKK0_9BACT</name>
<dbReference type="PROSITE" id="PS00533">
    <property type="entry name" value="PORPHOBILINOGEN_DEAM"/>
    <property type="match status" value="1"/>
</dbReference>
<evidence type="ECO:0000256" key="5">
    <source>
        <dbReference type="ARBA" id="ARBA00012655"/>
    </source>
</evidence>
<evidence type="ECO:0000313" key="12">
    <source>
        <dbReference type="Proteomes" id="UP001243717"/>
    </source>
</evidence>
<gene>
    <name evidence="11" type="primary">hemC</name>
    <name evidence="11" type="ORF">QEH59_07535</name>
</gene>
<evidence type="ECO:0000256" key="1">
    <source>
        <dbReference type="ARBA" id="ARBA00001916"/>
    </source>
</evidence>
<dbReference type="Pfam" id="PF01379">
    <property type="entry name" value="Porphobil_deam"/>
    <property type="match status" value="1"/>
</dbReference>
<accession>A0ABU1AKK0</accession>
<comment type="similarity">
    <text evidence="4">Belongs to the HMBS family.</text>
</comment>
<evidence type="ECO:0000313" key="11">
    <source>
        <dbReference type="EMBL" id="MDQ8194271.1"/>
    </source>
</evidence>
<evidence type="ECO:0000256" key="6">
    <source>
        <dbReference type="ARBA" id="ARBA00022679"/>
    </source>
</evidence>
<evidence type="ECO:0000259" key="10">
    <source>
        <dbReference type="Pfam" id="PF01379"/>
    </source>
</evidence>
<dbReference type="PIRSF" id="PIRSF001438">
    <property type="entry name" value="4pyrrol_synth_OHMeBilane_synth"/>
    <property type="match status" value="1"/>
</dbReference>
<evidence type="ECO:0000256" key="3">
    <source>
        <dbReference type="ARBA" id="ARBA00004735"/>
    </source>
</evidence>
<comment type="catalytic activity">
    <reaction evidence="8">
        <text>4 porphobilinogen + H2O = hydroxymethylbilane + 4 NH4(+)</text>
        <dbReference type="Rhea" id="RHEA:13185"/>
        <dbReference type="ChEBI" id="CHEBI:15377"/>
        <dbReference type="ChEBI" id="CHEBI:28938"/>
        <dbReference type="ChEBI" id="CHEBI:57845"/>
        <dbReference type="ChEBI" id="CHEBI:58126"/>
        <dbReference type="EC" id="2.5.1.61"/>
    </reaction>
</comment>
<comment type="function">
    <text evidence="2">Tetrapolymerization of the monopyrrole PBG into the hydroxymethylbilane pre-uroporphyrinogen in several discrete steps.</text>
</comment>
<dbReference type="SUPFAM" id="SSF53850">
    <property type="entry name" value="Periplasmic binding protein-like II"/>
    <property type="match status" value="1"/>
</dbReference>
<dbReference type="PANTHER" id="PTHR11557:SF0">
    <property type="entry name" value="PORPHOBILINOGEN DEAMINASE"/>
    <property type="match status" value="1"/>
</dbReference>
<dbReference type="EC" id="2.5.1.61" evidence="5 9"/>
<comment type="cofactor">
    <cofactor evidence="1">
        <name>dipyrromethane</name>
        <dbReference type="ChEBI" id="CHEBI:60342"/>
    </cofactor>
</comment>
<dbReference type="RefSeq" id="WP_308984751.1">
    <property type="nucleotide sequence ID" value="NZ_JARXIC010000009.1"/>
</dbReference>
<evidence type="ECO:0000256" key="8">
    <source>
        <dbReference type="ARBA" id="ARBA00048169"/>
    </source>
</evidence>
<evidence type="ECO:0000256" key="9">
    <source>
        <dbReference type="NCBIfam" id="TIGR00212"/>
    </source>
</evidence>
<dbReference type="GO" id="GO:0004418">
    <property type="term" value="F:hydroxymethylbilane synthase activity"/>
    <property type="evidence" value="ECO:0007669"/>
    <property type="project" value="UniProtKB-EC"/>
</dbReference>
<sequence length="284" mass="31370">MTTPTLIATRKSPLALKQTEMVRARLAETLPQEEFANLELTTKVDERLNWSLEKRGGIGLFTKELEDALLDHRAELAIHSAKDMPTVSPAGLAIAGYLPRARVNDVLVHRNDCPIPKTIATSSPRRRAQLGILFPSAEWTTIRGNVGTRLRKIAEGECEASLLAAAGLDRLEIESYPGSNFIELPVHQVVPAPGQAAIAVQCRSEDLAKYENLFCAQTQLAVTFEKGFLQRLGSGCQIPVGAYYKAGLFRVFHPEVGHQEFKITLESMDQIEPELDAIMKELKL</sequence>
<keyword evidence="12" id="KW-1185">Reference proteome</keyword>
<dbReference type="SUPFAM" id="SSF54782">
    <property type="entry name" value="Porphobilinogen deaminase (hydroxymethylbilane synthase), C-terminal domain"/>
    <property type="match status" value="1"/>
</dbReference>
<dbReference type="InterPro" id="IPR000860">
    <property type="entry name" value="HemC"/>
</dbReference>
<feature type="domain" description="Porphobilinogen deaminase N-terminal" evidence="10">
    <location>
        <begin position="7"/>
        <end position="207"/>
    </location>
</feature>
<dbReference type="InterPro" id="IPR022417">
    <property type="entry name" value="Porphobilin_deaminase_N"/>
</dbReference>
<dbReference type="InterPro" id="IPR022419">
    <property type="entry name" value="Porphobilin_deaminase_cofac_BS"/>
</dbReference>
<keyword evidence="7" id="KW-0627">Porphyrin biosynthesis</keyword>
<dbReference type="PRINTS" id="PR00151">
    <property type="entry name" value="PORPHBDMNASE"/>
</dbReference>
<reference evidence="11 12" key="1">
    <citation type="submission" date="2023-04" db="EMBL/GenBank/DDBJ databases">
        <title>A novel bacteria isolated from coastal sediment.</title>
        <authorList>
            <person name="Liu X.-J."/>
            <person name="Du Z.-J."/>
        </authorList>
    </citation>
    <scope>NUCLEOTIDE SEQUENCE [LARGE SCALE GENOMIC DNA]</scope>
    <source>
        <strain evidence="11 12">SDUM461004</strain>
    </source>
</reference>
<dbReference type="Proteomes" id="UP001243717">
    <property type="component" value="Unassembled WGS sequence"/>
</dbReference>
<evidence type="ECO:0000256" key="2">
    <source>
        <dbReference type="ARBA" id="ARBA00002869"/>
    </source>
</evidence>
<dbReference type="Gene3D" id="3.40.190.10">
    <property type="entry name" value="Periplasmic binding protein-like II"/>
    <property type="match status" value="2"/>
</dbReference>
<keyword evidence="6 11" id="KW-0808">Transferase</keyword>
<dbReference type="Gene3D" id="3.30.160.40">
    <property type="entry name" value="Porphobilinogen deaminase, C-terminal domain"/>
    <property type="match status" value="1"/>
</dbReference>
<dbReference type="InterPro" id="IPR036803">
    <property type="entry name" value="Porphobilinogen_deaminase_C_sf"/>
</dbReference>
<comment type="pathway">
    <text evidence="3">Porphyrin-containing compound metabolism; protoporphyrin-IX biosynthesis; coproporphyrinogen-III from 5-aminolevulinate: step 2/4.</text>
</comment>
<evidence type="ECO:0000256" key="4">
    <source>
        <dbReference type="ARBA" id="ARBA00005638"/>
    </source>
</evidence>
<proteinExistence type="inferred from homology"/>
<protein>
    <recommendedName>
        <fullName evidence="5 9">Hydroxymethylbilane synthase</fullName>
        <ecNumber evidence="5 9">2.5.1.61</ecNumber>
    </recommendedName>
</protein>
<evidence type="ECO:0000256" key="7">
    <source>
        <dbReference type="ARBA" id="ARBA00023244"/>
    </source>
</evidence>